<protein>
    <submittedName>
        <fullName evidence="2">Uncharacterized protein</fullName>
    </submittedName>
</protein>
<evidence type="ECO:0000313" key="3">
    <source>
        <dbReference type="Proteomes" id="UP001208570"/>
    </source>
</evidence>
<sequence>MAWEINQKKTSSFYGVPVMTISDHVHGKKLGPLPVISPTLEAEFAKKLKDLTDRGFGLTKQLVLQKAAKLCRLAQLPHPFKEGPAASIQRKLHLTASGPGKPKRPQVLLLDQHDSHEVYELILVARGEQGDICSSLCGGLGTFNDTKERSNSFRVTGICPFSPCCLPEMAFATCFQEVSVAISVPAPTELDASGELQPCGSDEPLPCGSDDPQPSGSGQIEPVELMVVDSSEVSGLPCHLQESGPDKPEAWFDQVFQLGETRPPAPVCVHRVLTSEECIQNKKEELEQKAARDANTNKKRQLGESGKGKGKINMGGGGLCYIYVVLHRVEIGYNVTHVNCGCIRNVYLKI</sequence>
<comment type="caution">
    <text evidence="2">The sequence shown here is derived from an EMBL/GenBank/DDBJ whole genome shotgun (WGS) entry which is preliminary data.</text>
</comment>
<dbReference type="AlphaFoldDB" id="A0AAD9JM92"/>
<feature type="region of interest" description="Disordered" evidence="1">
    <location>
        <begin position="289"/>
        <end position="309"/>
    </location>
</feature>
<dbReference type="Proteomes" id="UP001208570">
    <property type="component" value="Unassembled WGS sequence"/>
</dbReference>
<keyword evidence="3" id="KW-1185">Reference proteome</keyword>
<name>A0AAD9JM92_9ANNE</name>
<organism evidence="2 3">
    <name type="scientific">Paralvinella palmiformis</name>
    <dbReference type="NCBI Taxonomy" id="53620"/>
    <lineage>
        <taxon>Eukaryota</taxon>
        <taxon>Metazoa</taxon>
        <taxon>Spiralia</taxon>
        <taxon>Lophotrochozoa</taxon>
        <taxon>Annelida</taxon>
        <taxon>Polychaeta</taxon>
        <taxon>Sedentaria</taxon>
        <taxon>Canalipalpata</taxon>
        <taxon>Terebellida</taxon>
        <taxon>Terebelliformia</taxon>
        <taxon>Alvinellidae</taxon>
        <taxon>Paralvinella</taxon>
    </lineage>
</organism>
<accession>A0AAD9JM92</accession>
<dbReference type="EMBL" id="JAODUP010000243">
    <property type="protein sequence ID" value="KAK2155301.1"/>
    <property type="molecule type" value="Genomic_DNA"/>
</dbReference>
<reference evidence="2" key="1">
    <citation type="journal article" date="2023" name="Mol. Biol. Evol.">
        <title>Third-Generation Sequencing Reveals the Adaptive Role of the Epigenome in Three Deep-Sea Polychaetes.</title>
        <authorList>
            <person name="Perez M."/>
            <person name="Aroh O."/>
            <person name="Sun Y."/>
            <person name="Lan Y."/>
            <person name="Juniper S.K."/>
            <person name="Young C.R."/>
            <person name="Angers B."/>
            <person name="Qian P.Y."/>
        </authorList>
    </citation>
    <scope>NUCLEOTIDE SEQUENCE</scope>
    <source>
        <strain evidence="2">P08H-3</strain>
    </source>
</reference>
<gene>
    <name evidence="2" type="ORF">LSH36_243g03011</name>
</gene>
<evidence type="ECO:0000256" key="1">
    <source>
        <dbReference type="SAM" id="MobiDB-lite"/>
    </source>
</evidence>
<feature type="region of interest" description="Disordered" evidence="1">
    <location>
        <begin position="192"/>
        <end position="219"/>
    </location>
</feature>
<evidence type="ECO:0000313" key="2">
    <source>
        <dbReference type="EMBL" id="KAK2155301.1"/>
    </source>
</evidence>
<proteinExistence type="predicted"/>